<dbReference type="EMBL" id="VOBR01000010">
    <property type="protein sequence ID" value="TWP50909.1"/>
    <property type="molecule type" value="Genomic_DNA"/>
</dbReference>
<dbReference type="AlphaFoldDB" id="A0A563ET98"/>
<reference evidence="2 3" key="1">
    <citation type="submission" date="2019-07" db="EMBL/GenBank/DDBJ databases">
        <title>Lentzea xizangensis sp. nov., isolated from Qinghai-Tibetan Plateau Soils.</title>
        <authorList>
            <person name="Huang J."/>
        </authorList>
    </citation>
    <scope>NUCLEOTIDE SEQUENCE [LARGE SCALE GENOMIC DNA]</scope>
    <source>
        <strain evidence="2 3">FXJ1.1311</strain>
    </source>
</reference>
<evidence type="ECO:0000313" key="2">
    <source>
        <dbReference type="EMBL" id="TWP50909.1"/>
    </source>
</evidence>
<feature type="transmembrane region" description="Helical" evidence="1">
    <location>
        <begin position="79"/>
        <end position="98"/>
    </location>
</feature>
<feature type="transmembrane region" description="Helical" evidence="1">
    <location>
        <begin position="125"/>
        <end position="146"/>
    </location>
</feature>
<proteinExistence type="predicted"/>
<dbReference type="RefSeq" id="WP_146353158.1">
    <property type="nucleotide sequence ID" value="NZ_VOBR01000010.1"/>
</dbReference>
<dbReference type="Proteomes" id="UP000316639">
    <property type="component" value="Unassembled WGS sequence"/>
</dbReference>
<keyword evidence="1" id="KW-0472">Membrane</keyword>
<evidence type="ECO:0008006" key="4">
    <source>
        <dbReference type="Google" id="ProtNLM"/>
    </source>
</evidence>
<feature type="transmembrane region" description="Helical" evidence="1">
    <location>
        <begin position="158"/>
        <end position="177"/>
    </location>
</feature>
<name>A0A563ET98_9PSEU</name>
<evidence type="ECO:0000256" key="1">
    <source>
        <dbReference type="SAM" id="Phobius"/>
    </source>
</evidence>
<protein>
    <recommendedName>
        <fullName evidence="4">DUF4386 family protein</fullName>
    </recommendedName>
</protein>
<organism evidence="2 3">
    <name type="scientific">Lentzea tibetensis</name>
    <dbReference type="NCBI Taxonomy" id="2591470"/>
    <lineage>
        <taxon>Bacteria</taxon>
        <taxon>Bacillati</taxon>
        <taxon>Actinomycetota</taxon>
        <taxon>Actinomycetes</taxon>
        <taxon>Pseudonocardiales</taxon>
        <taxon>Pseudonocardiaceae</taxon>
        <taxon>Lentzea</taxon>
    </lineage>
</organism>
<evidence type="ECO:0000313" key="3">
    <source>
        <dbReference type="Proteomes" id="UP000316639"/>
    </source>
</evidence>
<gene>
    <name evidence="2" type="ORF">FKR81_17665</name>
</gene>
<feature type="transmembrane region" description="Helical" evidence="1">
    <location>
        <begin position="52"/>
        <end position="72"/>
    </location>
</feature>
<sequence length="205" mass="21183">MRRLIGALLTLGGVAVVAAASLPSLLPVWRARGVDAVAIIGQHVGAWQLSSWLFAVGAALTLAGFGALNGVLERTTWSNAGLALMTLATALWMANLAFRLTVTVRVAEAVRAGGPVPEWYEPINAWTGGLLAAAAVTAGLALLCYGVTVLDGVTLPSWTGWLGIGFGVLVLGLLAATNNVPPILLYLAPLAFGIGALIRRPRLAR</sequence>
<keyword evidence="1" id="KW-0812">Transmembrane</keyword>
<keyword evidence="1" id="KW-1133">Transmembrane helix</keyword>
<feature type="transmembrane region" description="Helical" evidence="1">
    <location>
        <begin position="183"/>
        <end position="199"/>
    </location>
</feature>
<accession>A0A563ET98</accession>
<comment type="caution">
    <text evidence="2">The sequence shown here is derived from an EMBL/GenBank/DDBJ whole genome shotgun (WGS) entry which is preliminary data.</text>
</comment>
<keyword evidence="3" id="KW-1185">Reference proteome</keyword>